<accession>A0A8H5G5A0</accession>
<dbReference type="AlphaFoldDB" id="A0A8H5G5A0"/>
<comment type="caution">
    <text evidence="1">The sequence shown here is derived from an EMBL/GenBank/DDBJ whole genome shotgun (WGS) entry which is preliminary data.</text>
</comment>
<keyword evidence="2" id="KW-1185">Reference proteome</keyword>
<proteinExistence type="predicted"/>
<evidence type="ECO:0000313" key="1">
    <source>
        <dbReference type="EMBL" id="KAF5358480.1"/>
    </source>
</evidence>
<reference evidence="1 2" key="1">
    <citation type="journal article" date="2020" name="ISME J.">
        <title>Uncovering the hidden diversity of litter-decomposition mechanisms in mushroom-forming fungi.</title>
        <authorList>
            <person name="Floudas D."/>
            <person name="Bentzer J."/>
            <person name="Ahren D."/>
            <person name="Johansson T."/>
            <person name="Persson P."/>
            <person name="Tunlid A."/>
        </authorList>
    </citation>
    <scope>NUCLEOTIDE SEQUENCE [LARGE SCALE GENOMIC DNA]</scope>
    <source>
        <strain evidence="1 2">CBS 146.42</strain>
    </source>
</reference>
<protein>
    <submittedName>
        <fullName evidence="1">Uncharacterized protein</fullName>
    </submittedName>
</protein>
<dbReference type="EMBL" id="JAACJO010000005">
    <property type="protein sequence ID" value="KAF5358480.1"/>
    <property type="molecule type" value="Genomic_DNA"/>
</dbReference>
<sequence length="179" mass="20604">MNRVSEEWTKARDELVISLLPDNIAAPMKANSRLRPLAVLFFRGVARGSHPVDLHQFCGWRSSRHVYKPVGEPEHFDIISSIDDLWTSNPWLWDSDRYRFDPEACAIAQEVMAFVGMDSMSSSIAEMENFKFRCLRCRGSRQAFMRLSVAVQHEVKYHSTPSVPVENKWSWVEGVEEDG</sequence>
<dbReference type="Proteomes" id="UP000559027">
    <property type="component" value="Unassembled WGS sequence"/>
</dbReference>
<name>A0A8H5G5A0_9AGAR</name>
<organism evidence="1 2">
    <name type="scientific">Leucocoprinus leucothites</name>
    <dbReference type="NCBI Taxonomy" id="201217"/>
    <lineage>
        <taxon>Eukaryota</taxon>
        <taxon>Fungi</taxon>
        <taxon>Dikarya</taxon>
        <taxon>Basidiomycota</taxon>
        <taxon>Agaricomycotina</taxon>
        <taxon>Agaricomycetes</taxon>
        <taxon>Agaricomycetidae</taxon>
        <taxon>Agaricales</taxon>
        <taxon>Agaricineae</taxon>
        <taxon>Agaricaceae</taxon>
        <taxon>Leucocoprinus</taxon>
    </lineage>
</organism>
<gene>
    <name evidence="1" type="ORF">D9756_001348</name>
</gene>
<evidence type="ECO:0000313" key="2">
    <source>
        <dbReference type="Proteomes" id="UP000559027"/>
    </source>
</evidence>